<accession>A0ABS5T3H1</accession>
<dbReference type="Pfam" id="PF06267">
    <property type="entry name" value="DUF1028"/>
    <property type="match status" value="1"/>
</dbReference>
<gene>
    <name evidence="1" type="ORF">HGT73_05745</name>
</gene>
<dbReference type="Gene3D" id="3.60.20.10">
    <property type="entry name" value="Glutamine Phosphoribosylpyrophosphate, subunit 1, domain 1"/>
    <property type="match status" value="1"/>
</dbReference>
<dbReference type="PANTHER" id="PTHR39328:SF1">
    <property type="entry name" value="BLL2871 PROTEIN"/>
    <property type="match status" value="1"/>
</dbReference>
<dbReference type="PANTHER" id="PTHR39328">
    <property type="entry name" value="BLL2871 PROTEIN"/>
    <property type="match status" value="1"/>
</dbReference>
<keyword evidence="2" id="KW-1185">Reference proteome</keyword>
<sequence length="224" mass="23949">MTISISGYCPKTGQLGIAISSSSIAVGQRCPWILSGVGAVSSQNVTLPALGPAILQQMQQGKSAAQALAAVIAQEPYHDYRQVTVMDSQGESAVWSGNRTLGVWQATKGECCIAAGNMLANLQVTEVAVKAFESHQGELSERLLHALEAALAAGGEAGPVHSAALKTYAEQSWPLADLRVDWADNDPVVELRQLWQRWQPQQQDYLTRALDPRLAPSYGVPGNE</sequence>
<dbReference type="EMBL" id="JABBFO010000003">
    <property type="protein sequence ID" value="MBT0726891.1"/>
    <property type="molecule type" value="Genomic_DNA"/>
</dbReference>
<reference evidence="1 2" key="1">
    <citation type="submission" date="2020-04" db="EMBL/GenBank/DDBJ databases">
        <title>Genome sequencing of Rosenbergiella species.</title>
        <authorList>
            <person name="Alvarez-Perez S."/>
            <person name="Lievens B."/>
        </authorList>
    </citation>
    <scope>NUCLEOTIDE SEQUENCE [LARGE SCALE GENOMIC DNA]</scope>
    <source>
        <strain evidence="1 2">CdVSA20.1</strain>
    </source>
</reference>
<dbReference type="Proteomes" id="UP000786875">
    <property type="component" value="Unassembled WGS sequence"/>
</dbReference>
<organism evidence="1 2">
    <name type="scientific">Rosenbergiella australiborealis</name>
    <dbReference type="NCBI Taxonomy" id="1544696"/>
    <lineage>
        <taxon>Bacteria</taxon>
        <taxon>Pseudomonadati</taxon>
        <taxon>Pseudomonadota</taxon>
        <taxon>Gammaproteobacteria</taxon>
        <taxon>Enterobacterales</taxon>
        <taxon>Erwiniaceae</taxon>
        <taxon>Rosenbergiella</taxon>
    </lineage>
</organism>
<dbReference type="InterPro" id="IPR029055">
    <property type="entry name" value="Ntn_hydrolases_N"/>
</dbReference>
<protein>
    <submittedName>
        <fullName evidence="1">DUF1028 domain-containing protein</fullName>
    </submittedName>
</protein>
<dbReference type="SUPFAM" id="SSF56235">
    <property type="entry name" value="N-terminal nucleophile aminohydrolases (Ntn hydrolases)"/>
    <property type="match status" value="1"/>
</dbReference>
<comment type="caution">
    <text evidence="1">The sequence shown here is derived from an EMBL/GenBank/DDBJ whole genome shotgun (WGS) entry which is preliminary data.</text>
</comment>
<dbReference type="InterPro" id="IPR010430">
    <property type="entry name" value="DUF1028"/>
</dbReference>
<dbReference type="RefSeq" id="WP_214212703.1">
    <property type="nucleotide sequence ID" value="NZ_JABBFO010000003.1"/>
</dbReference>
<name>A0ABS5T3H1_9GAMM</name>
<evidence type="ECO:0000313" key="2">
    <source>
        <dbReference type="Proteomes" id="UP000786875"/>
    </source>
</evidence>
<proteinExistence type="predicted"/>
<evidence type="ECO:0000313" key="1">
    <source>
        <dbReference type="EMBL" id="MBT0726891.1"/>
    </source>
</evidence>